<proteinExistence type="predicted"/>
<reference evidence="2" key="1">
    <citation type="submission" date="2017-10" db="EMBL/GenBank/DDBJ databases">
        <authorList>
            <person name="Regsiter A."/>
            <person name="William W."/>
        </authorList>
    </citation>
    <scope>NUCLEOTIDE SEQUENCE [LARGE SCALE GENOMIC DNA]</scope>
</reference>
<dbReference type="InterPro" id="IPR003386">
    <property type="entry name" value="LACT/PDAT_acylTrfase"/>
</dbReference>
<protein>
    <recommendedName>
        <fullName evidence="3">Lecithin:cholesterol acyltransferase</fullName>
    </recommendedName>
</protein>
<dbReference type="Pfam" id="PF02450">
    <property type="entry name" value="LCAT"/>
    <property type="match status" value="1"/>
</dbReference>
<dbReference type="GO" id="GO:0006629">
    <property type="term" value="P:lipid metabolic process"/>
    <property type="evidence" value="ECO:0007669"/>
    <property type="project" value="InterPro"/>
</dbReference>
<dbReference type="SUPFAM" id="SSF53474">
    <property type="entry name" value="alpha/beta-Hydrolases"/>
    <property type="match status" value="1"/>
</dbReference>
<dbReference type="InterPro" id="IPR029058">
    <property type="entry name" value="AB_hydrolase_fold"/>
</dbReference>
<dbReference type="EMBL" id="LT962688">
    <property type="protein sequence ID" value="SOR31785.1"/>
    <property type="molecule type" value="Genomic_DNA"/>
</dbReference>
<evidence type="ECO:0000313" key="1">
    <source>
        <dbReference type="EMBL" id="SOR31785.1"/>
    </source>
</evidence>
<organism evidence="1 2">
    <name type="scientific">Methylorubrum extorquens</name>
    <name type="common">Methylobacterium dichloromethanicum</name>
    <name type="synonym">Methylobacterium extorquens</name>
    <dbReference type="NCBI Taxonomy" id="408"/>
    <lineage>
        <taxon>Bacteria</taxon>
        <taxon>Pseudomonadati</taxon>
        <taxon>Pseudomonadota</taxon>
        <taxon>Alphaproteobacteria</taxon>
        <taxon>Hyphomicrobiales</taxon>
        <taxon>Methylobacteriaceae</taxon>
        <taxon>Methylorubrum</taxon>
    </lineage>
</organism>
<dbReference type="Gene3D" id="3.40.50.1820">
    <property type="entry name" value="alpha/beta hydrolase"/>
    <property type="match status" value="1"/>
</dbReference>
<dbReference type="AlphaFoldDB" id="A0A2N9AWT3"/>
<evidence type="ECO:0000313" key="2">
    <source>
        <dbReference type="Proteomes" id="UP000233769"/>
    </source>
</evidence>
<dbReference type="Proteomes" id="UP000233769">
    <property type="component" value="Chromosome tk0001"/>
</dbReference>
<accession>A0A2N9AWT3</accession>
<sequence length="334" mass="37513">MLPICRAEPPGSVRYMPCETGAEPAIDDAQGPSLRPMHDRPLILGIHGLANKPPKEEKQAWWAEAIREGLRRNLGEDPRDLSFDFVYWADLRYDAPLSEDSNREPYYPARGRGPFPSADGVCAPTLTDRLYRIVEWAQEKTGRLVLDDFIIEHRLDDLWGYYEDAAFRESARDRLREALEQHAGRPLLLAAHSMGSLIAYDVLRQLECDGRCPRIEHFVTMGAPLGLAEIKHRLAEEHGALRVPYAVARWSNLGDREDVATVGTTLAEAYAPNLTGVGVIDRPVLNTYRRPRGSVNHHKSYGYLRTPEFSEAVAAFLDREDAVAPVEMSDARSA</sequence>
<evidence type="ECO:0008006" key="3">
    <source>
        <dbReference type="Google" id="ProtNLM"/>
    </source>
</evidence>
<dbReference type="GO" id="GO:0008374">
    <property type="term" value="F:O-acyltransferase activity"/>
    <property type="evidence" value="ECO:0007669"/>
    <property type="project" value="InterPro"/>
</dbReference>
<name>A0A2N9AWT3_METEX</name>
<gene>
    <name evidence="1" type="ORF">TK0001_5209</name>
</gene>